<dbReference type="InterPro" id="IPR050361">
    <property type="entry name" value="MPP/UQCRC_Complex"/>
</dbReference>
<dbReference type="GO" id="GO:0006508">
    <property type="term" value="P:proteolysis"/>
    <property type="evidence" value="ECO:0007669"/>
    <property type="project" value="InterPro"/>
</dbReference>
<proteinExistence type="inferred from homology"/>
<dbReference type="Pfam" id="PF00675">
    <property type="entry name" value="Peptidase_M16"/>
    <property type="match status" value="1"/>
</dbReference>
<dbReference type="AlphaFoldDB" id="A0A6J4PJU0"/>
<evidence type="ECO:0000256" key="1">
    <source>
        <dbReference type="ARBA" id="ARBA00001947"/>
    </source>
</evidence>
<accession>A0A6J4PJU0</accession>
<dbReference type="GO" id="GO:0004222">
    <property type="term" value="F:metalloendopeptidase activity"/>
    <property type="evidence" value="ECO:0007669"/>
    <property type="project" value="InterPro"/>
</dbReference>
<dbReference type="SUPFAM" id="SSF63411">
    <property type="entry name" value="LuxS/MPP-like metallohydrolase"/>
    <property type="match status" value="2"/>
</dbReference>
<evidence type="ECO:0000313" key="6">
    <source>
        <dbReference type="EMBL" id="CAA9417891.1"/>
    </source>
</evidence>
<dbReference type="InterPro" id="IPR011249">
    <property type="entry name" value="Metalloenz_LuxS/M16"/>
</dbReference>
<dbReference type="EMBL" id="CADCUQ010000605">
    <property type="protein sequence ID" value="CAA9417891.1"/>
    <property type="molecule type" value="Genomic_DNA"/>
</dbReference>
<organism evidence="6">
    <name type="scientific">uncultured Phycisphaerae bacterium</name>
    <dbReference type="NCBI Taxonomy" id="904963"/>
    <lineage>
        <taxon>Bacteria</taxon>
        <taxon>Pseudomonadati</taxon>
        <taxon>Planctomycetota</taxon>
        <taxon>Phycisphaerae</taxon>
        <taxon>environmental samples</taxon>
    </lineage>
</organism>
<comment type="cofactor">
    <cofactor evidence="1">
        <name>Zn(2+)</name>
        <dbReference type="ChEBI" id="CHEBI:29105"/>
    </cofactor>
</comment>
<gene>
    <name evidence="6" type="ORF">AVDCRST_MAG64-2689</name>
</gene>
<reference evidence="6" key="1">
    <citation type="submission" date="2020-02" db="EMBL/GenBank/DDBJ databases">
        <authorList>
            <person name="Meier V. D."/>
        </authorList>
    </citation>
    <scope>NUCLEOTIDE SEQUENCE</scope>
    <source>
        <strain evidence="6">AVDCRST_MAG64</strain>
    </source>
</reference>
<evidence type="ECO:0000256" key="2">
    <source>
        <dbReference type="ARBA" id="ARBA00007261"/>
    </source>
</evidence>
<dbReference type="InterPro" id="IPR001431">
    <property type="entry name" value="Pept_M16_Zn_BS"/>
</dbReference>
<evidence type="ECO:0000256" key="3">
    <source>
        <dbReference type="RuleBase" id="RU004447"/>
    </source>
</evidence>
<dbReference type="Gene3D" id="3.30.830.10">
    <property type="entry name" value="Metalloenzyme, LuxS/M16 peptidase-like"/>
    <property type="match status" value="2"/>
</dbReference>
<dbReference type="PROSITE" id="PS00143">
    <property type="entry name" value="INSULINASE"/>
    <property type="match status" value="1"/>
</dbReference>
<evidence type="ECO:0000259" key="5">
    <source>
        <dbReference type="Pfam" id="PF05193"/>
    </source>
</evidence>
<sequence length="412" mass="46357">MALTFKHAQLPNGLDVVAEINPDAHSFAAGLFVKTGSRDEAPEVNGVSHFLEHMMFKGSDRYTWEDVNRIFDELGAKYNAYTTQEMTAYYANVLPEFGERAVEHLSHLLRPAIRQADFDTEKKVILEEIAMYLDDPGHRVYERLMEVHFGRHPLGASILGSAEAITNLKRDQMADYFRARYGPRNMVLSVTGQVDFDRVVDWAGKYMGAWEPVNAKRDHAQPLVAGQRVDLTDPKLNRQYTMGMTPGPSAQDDRRFAARVLSDVIGDAEGSRFYWALVDNAIAEDADFGFYPHDGCGSFYIALTTSPDRADEALAIANAELEKAKRDITDEEIERAKNKIASSLVLSGEVPAGRMRSIGSQWIYNKEYRSLEKDMATLQAVDRRTIRELMREYPFDPMTIVTLGPGKKAVSE</sequence>
<dbReference type="InterPro" id="IPR011765">
    <property type="entry name" value="Pept_M16_N"/>
</dbReference>
<dbReference type="GO" id="GO:0046872">
    <property type="term" value="F:metal ion binding"/>
    <property type="evidence" value="ECO:0007669"/>
    <property type="project" value="InterPro"/>
</dbReference>
<protein>
    <submittedName>
        <fullName evidence="6">FIG007959: peptidase, M16 family</fullName>
    </submittedName>
</protein>
<dbReference type="PANTHER" id="PTHR11851">
    <property type="entry name" value="METALLOPROTEASE"/>
    <property type="match status" value="1"/>
</dbReference>
<evidence type="ECO:0000259" key="4">
    <source>
        <dbReference type="Pfam" id="PF00675"/>
    </source>
</evidence>
<feature type="domain" description="Peptidase M16 C-terminal" evidence="5">
    <location>
        <begin position="168"/>
        <end position="339"/>
    </location>
</feature>
<dbReference type="InterPro" id="IPR007863">
    <property type="entry name" value="Peptidase_M16_C"/>
</dbReference>
<dbReference type="PANTHER" id="PTHR11851:SF49">
    <property type="entry name" value="MITOCHONDRIAL-PROCESSING PEPTIDASE SUBUNIT ALPHA"/>
    <property type="match status" value="1"/>
</dbReference>
<feature type="domain" description="Peptidase M16 N-terminal" evidence="4">
    <location>
        <begin position="16"/>
        <end position="160"/>
    </location>
</feature>
<dbReference type="Pfam" id="PF05193">
    <property type="entry name" value="Peptidase_M16_C"/>
    <property type="match status" value="1"/>
</dbReference>
<name>A0A6J4PJU0_9BACT</name>
<comment type="similarity">
    <text evidence="2 3">Belongs to the peptidase M16 family.</text>
</comment>